<protein>
    <submittedName>
        <fullName evidence="3">Gamma carbonic anhydrase family protein</fullName>
    </submittedName>
</protein>
<dbReference type="InterPro" id="IPR011004">
    <property type="entry name" value="Trimer_LpxA-like_sf"/>
</dbReference>
<accession>A0ABY7K2K0</accession>
<keyword evidence="4" id="KW-1185">Reference proteome</keyword>
<dbReference type="InterPro" id="IPR050484">
    <property type="entry name" value="Transf_Hexapept/Carb_Anhydrase"/>
</dbReference>
<name>A0ABY7K2K0_9ACTN</name>
<evidence type="ECO:0000256" key="2">
    <source>
        <dbReference type="ARBA" id="ARBA00022737"/>
    </source>
</evidence>
<keyword evidence="1" id="KW-0808">Transferase</keyword>
<dbReference type="PROSITE" id="PS00101">
    <property type="entry name" value="HEXAPEP_TRANSFERASES"/>
    <property type="match status" value="1"/>
</dbReference>
<keyword evidence="2" id="KW-0677">Repeat</keyword>
<dbReference type="InterPro" id="IPR018357">
    <property type="entry name" value="Hexapep_transf_CS"/>
</dbReference>
<gene>
    <name evidence="3" type="ORF">M6B22_02245</name>
</gene>
<dbReference type="CDD" id="cd04645">
    <property type="entry name" value="LbH_gamma_CA_like"/>
    <property type="match status" value="1"/>
</dbReference>
<dbReference type="Gene3D" id="2.160.10.10">
    <property type="entry name" value="Hexapeptide repeat proteins"/>
    <property type="match status" value="1"/>
</dbReference>
<sequence length="177" mass="18070">MAFLYEFEGVSPTIAADAFVAPTATVIGDVTIEAGASIWYGAVLRGDDGPIVIRANANVQDGSVLHCPPGVTTEIGPGATVAHQCIVHGAVLEEEALVGNGSVILDGARIGTRSLVAALSLVQPGVSIPPGVLAAGVPAVVKRELAGTPAEMWIKLNPKHYPALAKRHIAGIKAITE</sequence>
<organism evidence="3 4">
    <name type="scientific">Jatrophihabitans cynanchi</name>
    <dbReference type="NCBI Taxonomy" id="2944128"/>
    <lineage>
        <taxon>Bacteria</taxon>
        <taxon>Bacillati</taxon>
        <taxon>Actinomycetota</taxon>
        <taxon>Actinomycetes</taxon>
        <taxon>Jatrophihabitantales</taxon>
        <taxon>Jatrophihabitantaceae</taxon>
        <taxon>Jatrophihabitans</taxon>
    </lineage>
</organism>
<dbReference type="PANTHER" id="PTHR13061:SF29">
    <property type="entry name" value="GAMMA CARBONIC ANHYDRASE-LIKE 1, MITOCHONDRIAL-RELATED"/>
    <property type="match status" value="1"/>
</dbReference>
<evidence type="ECO:0000313" key="3">
    <source>
        <dbReference type="EMBL" id="WAX57599.1"/>
    </source>
</evidence>
<reference evidence="3" key="1">
    <citation type="submission" date="2022-05" db="EMBL/GenBank/DDBJ databases">
        <title>Jatrophihabitans sp. SB3-54 whole genome sequence.</title>
        <authorList>
            <person name="Suh M.K."/>
            <person name="Eom M.K."/>
            <person name="Kim J.S."/>
            <person name="Kim H.S."/>
            <person name="Do H.E."/>
            <person name="Shin Y.K."/>
            <person name="Lee J.-S."/>
        </authorList>
    </citation>
    <scope>NUCLEOTIDE SEQUENCE</scope>
    <source>
        <strain evidence="3">SB3-54</strain>
    </source>
</reference>
<dbReference type="EMBL" id="CP097463">
    <property type="protein sequence ID" value="WAX57599.1"/>
    <property type="molecule type" value="Genomic_DNA"/>
</dbReference>
<dbReference type="RefSeq" id="WP_269444144.1">
    <property type="nucleotide sequence ID" value="NZ_CP097463.1"/>
</dbReference>
<evidence type="ECO:0000256" key="1">
    <source>
        <dbReference type="ARBA" id="ARBA00022679"/>
    </source>
</evidence>
<dbReference type="InterPro" id="IPR047324">
    <property type="entry name" value="LbH_gamma_CA-like"/>
</dbReference>
<dbReference type="Proteomes" id="UP001164693">
    <property type="component" value="Chromosome"/>
</dbReference>
<dbReference type="PANTHER" id="PTHR13061">
    <property type="entry name" value="DYNACTIN SUBUNIT P25"/>
    <property type="match status" value="1"/>
</dbReference>
<proteinExistence type="predicted"/>
<evidence type="ECO:0000313" key="4">
    <source>
        <dbReference type="Proteomes" id="UP001164693"/>
    </source>
</evidence>
<dbReference type="SUPFAM" id="SSF51161">
    <property type="entry name" value="Trimeric LpxA-like enzymes"/>
    <property type="match status" value="1"/>
</dbReference>